<dbReference type="OrthoDB" id="18574at2759"/>
<feature type="transmembrane region" description="Helical" evidence="11">
    <location>
        <begin position="170"/>
        <end position="193"/>
    </location>
</feature>
<dbReference type="Pfam" id="PF00153">
    <property type="entry name" value="Mito_carr"/>
    <property type="match status" value="3"/>
</dbReference>
<dbReference type="PRINTS" id="PR00926">
    <property type="entry name" value="MITOCARRIER"/>
</dbReference>
<name>A0A4P9ZAJ0_9ASCO</name>
<protein>
    <submittedName>
        <fullName evidence="12">Mitochondrial carrier</fullName>
    </submittedName>
</protein>
<evidence type="ECO:0000256" key="8">
    <source>
        <dbReference type="ARBA" id="ARBA00023136"/>
    </source>
</evidence>
<evidence type="ECO:0000256" key="1">
    <source>
        <dbReference type="ARBA" id="ARBA00004448"/>
    </source>
</evidence>
<keyword evidence="7" id="KW-0496">Mitochondrion</keyword>
<dbReference type="PANTHER" id="PTHR24089">
    <property type="entry name" value="SOLUTE CARRIER FAMILY 25"/>
    <property type="match status" value="1"/>
</dbReference>
<dbReference type="Proteomes" id="UP000268321">
    <property type="component" value="Unassembled WGS sequence"/>
</dbReference>
<reference evidence="13" key="1">
    <citation type="journal article" date="2018" name="Nat. Microbiol.">
        <title>Leveraging single-cell genomics to expand the fungal tree of life.</title>
        <authorList>
            <person name="Ahrendt S.R."/>
            <person name="Quandt C.A."/>
            <person name="Ciobanu D."/>
            <person name="Clum A."/>
            <person name="Salamov A."/>
            <person name="Andreopoulos B."/>
            <person name="Cheng J.F."/>
            <person name="Woyke T."/>
            <person name="Pelin A."/>
            <person name="Henrissat B."/>
            <person name="Reynolds N.K."/>
            <person name="Benny G.L."/>
            <person name="Smith M.E."/>
            <person name="James T.Y."/>
            <person name="Grigoriev I.V."/>
        </authorList>
    </citation>
    <scope>NUCLEOTIDE SEQUENCE [LARGE SCALE GENOMIC DNA]</scope>
    <source>
        <strain evidence="13">Baker2002</strain>
    </source>
</reference>
<evidence type="ECO:0000256" key="6">
    <source>
        <dbReference type="ARBA" id="ARBA00022989"/>
    </source>
</evidence>
<dbReference type="SUPFAM" id="SSF103506">
    <property type="entry name" value="Mitochondrial carrier"/>
    <property type="match status" value="1"/>
</dbReference>
<keyword evidence="2 10" id="KW-0813">Transport</keyword>
<keyword evidence="4" id="KW-0677">Repeat</keyword>
<evidence type="ECO:0000313" key="13">
    <source>
        <dbReference type="Proteomes" id="UP000268321"/>
    </source>
</evidence>
<keyword evidence="5" id="KW-0999">Mitochondrion inner membrane</keyword>
<dbReference type="Gene3D" id="1.50.40.10">
    <property type="entry name" value="Mitochondrial carrier domain"/>
    <property type="match status" value="1"/>
</dbReference>
<evidence type="ECO:0000256" key="11">
    <source>
        <dbReference type="SAM" id="Phobius"/>
    </source>
</evidence>
<sequence>MSKASEDYLKKDSDVSALESLFAGSLSGVVARAVTAPLDTIKIRLQLQQTKNAQVSGTLVISRLLREEGVRALWKGNVPAEFLYVLYGAVQFTSYSALNHSFHEFQQHHGVELLKLTHAFFVGCATGIVSTMVTYPFDLLRTRLVAHEAKNFLSMTSIARQILRSQGVRGFYFGLQPSLFSFVASSGLFFWSYSLARTATEALPVEQIWGVEALCGFAAGTTAKALSFPLDTIRKRVQIMRPDSVLSMLKQNWKAHSLRGFYKGFLVSLLKTAPTSAISIAVYERTIAFERKQRL</sequence>
<evidence type="ECO:0000256" key="4">
    <source>
        <dbReference type="ARBA" id="ARBA00022737"/>
    </source>
</evidence>
<feature type="repeat" description="Solcar" evidence="9">
    <location>
        <begin position="211"/>
        <end position="289"/>
    </location>
</feature>
<dbReference type="InterPro" id="IPR023395">
    <property type="entry name" value="MCP_dom_sf"/>
</dbReference>
<organism evidence="12 13">
    <name type="scientific">Metschnikowia bicuspidata</name>
    <dbReference type="NCBI Taxonomy" id="27322"/>
    <lineage>
        <taxon>Eukaryota</taxon>
        <taxon>Fungi</taxon>
        <taxon>Dikarya</taxon>
        <taxon>Ascomycota</taxon>
        <taxon>Saccharomycotina</taxon>
        <taxon>Pichiomycetes</taxon>
        <taxon>Metschnikowiaceae</taxon>
        <taxon>Metschnikowia</taxon>
    </lineage>
</organism>
<dbReference type="EMBL" id="ML004474">
    <property type="protein sequence ID" value="RKP29805.1"/>
    <property type="molecule type" value="Genomic_DNA"/>
</dbReference>
<dbReference type="PROSITE" id="PS50920">
    <property type="entry name" value="SOLCAR"/>
    <property type="match status" value="3"/>
</dbReference>
<dbReference type="GO" id="GO:0055085">
    <property type="term" value="P:transmembrane transport"/>
    <property type="evidence" value="ECO:0007669"/>
    <property type="project" value="InterPro"/>
</dbReference>
<evidence type="ECO:0000256" key="7">
    <source>
        <dbReference type="ARBA" id="ARBA00023128"/>
    </source>
</evidence>
<keyword evidence="3 9" id="KW-0812">Transmembrane</keyword>
<proteinExistence type="inferred from homology"/>
<comment type="subcellular location">
    <subcellularLocation>
        <location evidence="1">Mitochondrion inner membrane</location>
        <topology evidence="1">Multi-pass membrane protein</topology>
    </subcellularLocation>
</comment>
<gene>
    <name evidence="12" type="ORF">METBISCDRAFT_27937</name>
</gene>
<evidence type="ECO:0000256" key="10">
    <source>
        <dbReference type="RuleBase" id="RU000488"/>
    </source>
</evidence>
<dbReference type="InterPro" id="IPR018108">
    <property type="entry name" value="MCP_transmembrane"/>
</dbReference>
<keyword evidence="13" id="KW-1185">Reference proteome</keyword>
<feature type="repeat" description="Solcar" evidence="9">
    <location>
        <begin position="114"/>
        <end position="199"/>
    </location>
</feature>
<dbReference type="AlphaFoldDB" id="A0A4P9ZAJ0"/>
<dbReference type="InterPro" id="IPR002067">
    <property type="entry name" value="MCP"/>
</dbReference>
<keyword evidence="8 9" id="KW-0472">Membrane</keyword>
<evidence type="ECO:0000256" key="9">
    <source>
        <dbReference type="PROSITE-ProRule" id="PRU00282"/>
    </source>
</evidence>
<evidence type="ECO:0000256" key="2">
    <source>
        <dbReference type="ARBA" id="ARBA00022448"/>
    </source>
</evidence>
<comment type="similarity">
    <text evidence="10">Belongs to the mitochondrial carrier (TC 2.A.29) family.</text>
</comment>
<dbReference type="GO" id="GO:0005743">
    <property type="term" value="C:mitochondrial inner membrane"/>
    <property type="evidence" value="ECO:0007669"/>
    <property type="project" value="UniProtKB-SubCell"/>
</dbReference>
<evidence type="ECO:0000256" key="3">
    <source>
        <dbReference type="ARBA" id="ARBA00022692"/>
    </source>
</evidence>
<feature type="repeat" description="Solcar" evidence="9">
    <location>
        <begin position="15"/>
        <end position="101"/>
    </location>
</feature>
<keyword evidence="6 11" id="KW-1133">Transmembrane helix</keyword>
<evidence type="ECO:0000256" key="5">
    <source>
        <dbReference type="ARBA" id="ARBA00022792"/>
    </source>
</evidence>
<evidence type="ECO:0000313" key="12">
    <source>
        <dbReference type="EMBL" id="RKP29805.1"/>
    </source>
</evidence>
<accession>A0A4P9ZAJ0</accession>